<dbReference type="STRING" id="1156395.DBT_0423"/>
<evidence type="ECO:0000313" key="2">
    <source>
        <dbReference type="Proteomes" id="UP000093080"/>
    </source>
</evidence>
<dbReference type="AlphaFoldDB" id="A0A1B9F863"/>
<protein>
    <submittedName>
        <fullName evidence="1">Uncharacterized protein</fullName>
    </submittedName>
</protein>
<proteinExistence type="predicted"/>
<name>A0A1B9F863_9BACT</name>
<organism evidence="1 2">
    <name type="scientific">Dissulfuribacter thermophilus</name>
    <dbReference type="NCBI Taxonomy" id="1156395"/>
    <lineage>
        <taxon>Bacteria</taxon>
        <taxon>Pseudomonadati</taxon>
        <taxon>Thermodesulfobacteriota</taxon>
        <taxon>Dissulfuribacteria</taxon>
        <taxon>Dissulfuribacterales</taxon>
        <taxon>Dissulfuribacteraceae</taxon>
        <taxon>Dissulfuribacter</taxon>
    </lineage>
</organism>
<gene>
    <name evidence="1" type="ORF">DBT_0423</name>
</gene>
<evidence type="ECO:0000313" key="1">
    <source>
        <dbReference type="EMBL" id="OCC15961.1"/>
    </source>
</evidence>
<reference evidence="1 2" key="1">
    <citation type="submission" date="2016-06" db="EMBL/GenBank/DDBJ databases">
        <title>Respiratory ammonification of nitrate coupled to the oxidation of elemental sulfur in deep-sea autotrophic thermophilic bacteria.</title>
        <authorList>
            <person name="Slobodkina G.B."/>
            <person name="Mardanov A.V."/>
            <person name="Ravin N.V."/>
            <person name="Frolova A.A."/>
            <person name="Viryasiv M.B."/>
            <person name="Chernyh N.A."/>
            <person name="Bonch-Osmolovskaya E.A."/>
            <person name="Slobodkin A.I."/>
        </authorList>
    </citation>
    <scope>NUCLEOTIDE SEQUENCE [LARGE SCALE GENOMIC DNA]</scope>
    <source>
        <strain evidence="1 2">S69</strain>
    </source>
</reference>
<comment type="caution">
    <text evidence="1">The sequence shown here is derived from an EMBL/GenBank/DDBJ whole genome shotgun (WGS) entry which is preliminary data.</text>
</comment>
<keyword evidence="2" id="KW-1185">Reference proteome</keyword>
<accession>A0A1B9F863</accession>
<dbReference type="Proteomes" id="UP000093080">
    <property type="component" value="Unassembled WGS sequence"/>
</dbReference>
<sequence>MDLAKRFRVVVQDGDHEDQYVGTILRELREVLDKVLRPRPVLNPFRPRLVTESIEPLLKFVQDQGNRLVLEHLLEERARWIGLPHLLELAAVELAFGVPVEQELPKQGVLMVVDGFRDRNEPSFKGEAAEDIRTKPASPFLGPCLHAFRRLDSVVHHCHDVRLTASPIPHQYNRATSASATYRSQGCLDVCRRIGDREDVVSVSLSGTSVVRPAQRDSRPRHLRAQEFISKF</sequence>
<dbReference type="EMBL" id="MAGO01000002">
    <property type="protein sequence ID" value="OCC15961.1"/>
    <property type="molecule type" value="Genomic_DNA"/>
</dbReference>